<feature type="transmembrane region" description="Helical" evidence="5">
    <location>
        <begin position="350"/>
        <end position="367"/>
    </location>
</feature>
<dbReference type="PROSITE" id="PS50850">
    <property type="entry name" value="MFS"/>
    <property type="match status" value="1"/>
</dbReference>
<feature type="transmembrane region" description="Helical" evidence="5">
    <location>
        <begin position="111"/>
        <end position="131"/>
    </location>
</feature>
<dbReference type="InterPro" id="IPR020846">
    <property type="entry name" value="MFS_dom"/>
</dbReference>
<evidence type="ECO:0000256" key="5">
    <source>
        <dbReference type="SAM" id="Phobius"/>
    </source>
</evidence>
<feature type="transmembrane region" description="Helical" evidence="5">
    <location>
        <begin position="322"/>
        <end position="343"/>
    </location>
</feature>
<name>A0A0J1D3G3_9BURK</name>
<proteinExistence type="predicted"/>
<feature type="transmembrane region" description="Helical" evidence="5">
    <location>
        <begin position="414"/>
        <end position="433"/>
    </location>
</feature>
<dbReference type="Pfam" id="PF00083">
    <property type="entry name" value="Sugar_tr"/>
    <property type="match status" value="1"/>
</dbReference>
<keyword evidence="4 5" id="KW-0472">Membrane</keyword>
<comment type="subcellular location">
    <subcellularLocation>
        <location evidence="1">Membrane</location>
        <topology evidence="1">Multi-pass membrane protein</topology>
    </subcellularLocation>
</comment>
<evidence type="ECO:0000256" key="1">
    <source>
        <dbReference type="ARBA" id="ARBA00004141"/>
    </source>
</evidence>
<sequence>MNSRTTTLAIDAAHLAARLDRLPSSMPIWKIVLILALGSFFEFYDNSGIPYVAPGMIKEGLFKPESLGPLSALHAISVSGFGTFVFASLIGLWAGTLFLSPLADRIGRKKAFTFALMMYGGCSAVMVFQTTGFGINIWRFLTGVGLGVQFSTIDAYLTELTPVHVRGKAFSLQQAFSYCSSPLAALLCWIMVLLSPLGLDGWRWVVLIGAAGSVFALSMRNGLPESPRWLARKGRIKEAEAVIAELEAKVEAAVAAPLKRPAPAVAEDLTEGSFKDIFAVGHLGRTIMLSVAQFSNGFGFYAFGAWIPMLLSARGVNFEHSLQYGFVITLSYPIGACVVSTFADKIERKWLVILSCLVMGLAMIAFSQASAPLALIASGVLFTLGSSCQSIAYHSYGPELFPTHVRARAVGFTFSWNRVSSAFAGLLIGILLHAGDVSLVAAFTASSMLLQVFVVGIFGPKTTGKSLEEINP</sequence>
<organism evidence="7 8">
    <name type="scientific">Caballeronia mineralivorans PML1(12)</name>
    <dbReference type="NCBI Taxonomy" id="908627"/>
    <lineage>
        <taxon>Bacteria</taxon>
        <taxon>Pseudomonadati</taxon>
        <taxon>Pseudomonadota</taxon>
        <taxon>Betaproteobacteria</taxon>
        <taxon>Burkholderiales</taxon>
        <taxon>Burkholderiaceae</taxon>
        <taxon>Caballeronia</taxon>
    </lineage>
</organism>
<feature type="transmembrane region" description="Helical" evidence="5">
    <location>
        <begin position="72"/>
        <end position="99"/>
    </location>
</feature>
<dbReference type="PROSITE" id="PS00216">
    <property type="entry name" value="SUGAR_TRANSPORT_1"/>
    <property type="match status" value="1"/>
</dbReference>
<comment type="caution">
    <text evidence="7">The sequence shown here is derived from an EMBL/GenBank/DDBJ whole genome shotgun (WGS) entry which is preliminary data.</text>
</comment>
<feature type="transmembrane region" description="Helical" evidence="5">
    <location>
        <begin position="439"/>
        <end position="458"/>
    </location>
</feature>
<evidence type="ECO:0000313" key="7">
    <source>
        <dbReference type="EMBL" id="KLU27216.1"/>
    </source>
</evidence>
<dbReference type="PROSITE" id="PS00217">
    <property type="entry name" value="SUGAR_TRANSPORT_2"/>
    <property type="match status" value="1"/>
</dbReference>
<dbReference type="PANTHER" id="PTHR23508">
    <property type="entry name" value="CARBOXYLIC ACID TRANSPORTER PROTEIN HOMOLOG"/>
    <property type="match status" value="1"/>
</dbReference>
<dbReference type="PANTHER" id="PTHR23508:SF10">
    <property type="entry name" value="CARBOXYLIC ACID TRANSPORTER PROTEIN HOMOLOG"/>
    <property type="match status" value="1"/>
</dbReference>
<accession>A0A0J1D3G3</accession>
<feature type="transmembrane region" description="Helical" evidence="5">
    <location>
        <begin position="373"/>
        <end position="393"/>
    </location>
</feature>
<dbReference type="EMBL" id="AEJF01000051">
    <property type="protein sequence ID" value="KLU27216.1"/>
    <property type="molecule type" value="Genomic_DNA"/>
</dbReference>
<dbReference type="SUPFAM" id="SSF103473">
    <property type="entry name" value="MFS general substrate transporter"/>
    <property type="match status" value="1"/>
</dbReference>
<dbReference type="PATRIC" id="fig|908627.4.peg.1244"/>
<feature type="transmembrane region" description="Helical" evidence="5">
    <location>
        <begin position="298"/>
        <end position="316"/>
    </location>
</feature>
<dbReference type="AlphaFoldDB" id="A0A0J1D3G3"/>
<dbReference type="Gene3D" id="1.20.1250.20">
    <property type="entry name" value="MFS general substrate transporter like domains"/>
    <property type="match status" value="1"/>
</dbReference>
<evidence type="ECO:0000256" key="3">
    <source>
        <dbReference type="ARBA" id="ARBA00022989"/>
    </source>
</evidence>
<feature type="transmembrane region" description="Helical" evidence="5">
    <location>
        <begin position="204"/>
        <end position="223"/>
    </location>
</feature>
<feature type="domain" description="Major facilitator superfamily (MFS) profile" evidence="6">
    <location>
        <begin position="31"/>
        <end position="463"/>
    </location>
</feature>
<feature type="transmembrane region" description="Helical" evidence="5">
    <location>
        <begin position="28"/>
        <end position="44"/>
    </location>
</feature>
<evidence type="ECO:0000256" key="4">
    <source>
        <dbReference type="ARBA" id="ARBA00023136"/>
    </source>
</evidence>
<keyword evidence="8" id="KW-1185">Reference proteome</keyword>
<dbReference type="GO" id="GO:0005886">
    <property type="term" value="C:plasma membrane"/>
    <property type="evidence" value="ECO:0007669"/>
    <property type="project" value="TreeGrafter"/>
</dbReference>
<keyword evidence="3 5" id="KW-1133">Transmembrane helix</keyword>
<reference evidence="7 8" key="1">
    <citation type="journal article" date="2015" name="Genome Announc.">
        <title>Draft Genome Sequence of Burkholderia sp. Strain PML1(12), an Ectomycorrhizosphere-Inhabiting Bacterium with Effective Mineral-Weathering Ability.</title>
        <authorList>
            <person name="Uroz S."/>
            <person name="Oger P."/>
        </authorList>
    </citation>
    <scope>NUCLEOTIDE SEQUENCE [LARGE SCALE GENOMIC DNA]</scope>
    <source>
        <strain evidence="8">PML1(12)</strain>
    </source>
</reference>
<dbReference type="InterPro" id="IPR005828">
    <property type="entry name" value="MFS_sugar_transport-like"/>
</dbReference>
<evidence type="ECO:0000256" key="2">
    <source>
        <dbReference type="ARBA" id="ARBA00022692"/>
    </source>
</evidence>
<gene>
    <name evidence="7" type="ORF">EOS_05645</name>
</gene>
<dbReference type="Proteomes" id="UP000035963">
    <property type="component" value="Unassembled WGS sequence"/>
</dbReference>
<dbReference type="InterPro" id="IPR036259">
    <property type="entry name" value="MFS_trans_sf"/>
</dbReference>
<evidence type="ECO:0000259" key="6">
    <source>
        <dbReference type="PROSITE" id="PS50850"/>
    </source>
</evidence>
<dbReference type="GO" id="GO:0046943">
    <property type="term" value="F:carboxylic acid transmembrane transporter activity"/>
    <property type="evidence" value="ECO:0007669"/>
    <property type="project" value="TreeGrafter"/>
</dbReference>
<dbReference type="CDD" id="cd17316">
    <property type="entry name" value="MFS_SV2_like"/>
    <property type="match status" value="1"/>
</dbReference>
<dbReference type="InterPro" id="IPR005829">
    <property type="entry name" value="Sugar_transporter_CS"/>
</dbReference>
<protein>
    <submittedName>
        <fullName evidence="7">MFS transporter</fullName>
    </submittedName>
</protein>
<keyword evidence="2 5" id="KW-0812">Transmembrane</keyword>
<evidence type="ECO:0000313" key="8">
    <source>
        <dbReference type="Proteomes" id="UP000035963"/>
    </source>
</evidence>